<dbReference type="Gene3D" id="3.40.50.300">
    <property type="entry name" value="P-loop containing nucleotide triphosphate hydrolases"/>
    <property type="match status" value="1"/>
</dbReference>
<gene>
    <name evidence="1" type="ORF">GGR28_002717</name>
</gene>
<sequence>MYFDQLIHLPSGISQLRQMAATDRLPHANLLLAPPGTGGLPAALAVANLLLCEDRQGPGGDSCCGRCRACRKTAGVVHPDLHFTFPTVGSKMTSDPFLPQWRESLKESPYQEANDWLQRIGAENKQGNITRESCATILRKLNLKIFEGRYKIMLIWLPEYLGNEGNRLLKMIEEPPERTIFLLVAERLDLILTTVLSRCQLTKLGPPTDAEISRALVSRGIEGARPEVLETAARLAGGNYNLAISLAETETESHGPRLLDWMRACFQGSPAKLIAWTDDFAKLGRETQKHFIRYCLHYWREFLLLSVTGNENNGVRLPPAELRSATKMLPLIDHDQLAGIINLLSACAEHIERNANPKILFLDAGIRIHQLLRHREPESRAARA</sequence>
<reference evidence="1 2" key="1">
    <citation type="submission" date="2020-08" db="EMBL/GenBank/DDBJ databases">
        <title>Genomic Encyclopedia of Type Strains, Phase IV (KMG-IV): sequencing the most valuable type-strain genomes for metagenomic binning, comparative biology and taxonomic classification.</title>
        <authorList>
            <person name="Goeker M."/>
        </authorList>
    </citation>
    <scope>NUCLEOTIDE SEQUENCE [LARGE SCALE GENOMIC DNA]</scope>
    <source>
        <strain evidence="1 2">DSM 105137</strain>
    </source>
</reference>
<dbReference type="InterPro" id="IPR027417">
    <property type="entry name" value="P-loop_NTPase"/>
</dbReference>
<dbReference type="EC" id="2.7.7.7" evidence="1"/>
<dbReference type="PANTHER" id="PTHR11669:SF8">
    <property type="entry name" value="DNA POLYMERASE III SUBUNIT DELTA"/>
    <property type="match status" value="1"/>
</dbReference>
<accession>A0A840E9R2</accession>
<protein>
    <submittedName>
        <fullName evidence="1">DNA polymerase-3 subunit delta</fullName>
        <ecNumber evidence="1">2.7.7.7</ecNumber>
    </submittedName>
</protein>
<dbReference type="AlphaFoldDB" id="A0A840E9R2"/>
<dbReference type="InterPro" id="IPR050238">
    <property type="entry name" value="DNA_Rep/Repair_Clamp_Loader"/>
</dbReference>
<dbReference type="GO" id="GO:0003887">
    <property type="term" value="F:DNA-directed DNA polymerase activity"/>
    <property type="evidence" value="ECO:0007669"/>
    <property type="project" value="UniProtKB-EC"/>
</dbReference>
<dbReference type="GO" id="GO:0006261">
    <property type="term" value="P:DNA-templated DNA replication"/>
    <property type="evidence" value="ECO:0007669"/>
    <property type="project" value="TreeGrafter"/>
</dbReference>
<dbReference type="PANTHER" id="PTHR11669">
    <property type="entry name" value="REPLICATION FACTOR C / DNA POLYMERASE III GAMMA-TAU SUBUNIT"/>
    <property type="match status" value="1"/>
</dbReference>
<keyword evidence="1" id="KW-0548">Nucleotidyltransferase</keyword>
<name>A0A840E9R2_9BACT</name>
<keyword evidence="1" id="KW-0808">Transferase</keyword>
<evidence type="ECO:0000313" key="1">
    <source>
        <dbReference type="EMBL" id="MBB4080087.1"/>
    </source>
</evidence>
<comment type="caution">
    <text evidence="1">The sequence shown here is derived from an EMBL/GenBank/DDBJ whole genome shotgun (WGS) entry which is preliminary data.</text>
</comment>
<dbReference type="SUPFAM" id="SSF52540">
    <property type="entry name" value="P-loop containing nucleoside triphosphate hydrolases"/>
    <property type="match status" value="1"/>
</dbReference>
<keyword evidence="2" id="KW-1185">Reference proteome</keyword>
<dbReference type="EMBL" id="JACIFF010000007">
    <property type="protein sequence ID" value="MBB4080087.1"/>
    <property type="molecule type" value="Genomic_DNA"/>
</dbReference>
<dbReference type="Proteomes" id="UP000576209">
    <property type="component" value="Unassembled WGS sequence"/>
</dbReference>
<dbReference type="RefSeq" id="WP_183496332.1">
    <property type="nucleotide sequence ID" value="NZ_JACIFF010000007.1"/>
</dbReference>
<dbReference type="Pfam" id="PF13177">
    <property type="entry name" value="DNA_pol3_delta2"/>
    <property type="match status" value="1"/>
</dbReference>
<proteinExistence type="predicted"/>
<organism evidence="1 2">
    <name type="scientific">Neolewinella aquimaris</name>
    <dbReference type="NCBI Taxonomy" id="1835722"/>
    <lineage>
        <taxon>Bacteria</taxon>
        <taxon>Pseudomonadati</taxon>
        <taxon>Bacteroidota</taxon>
        <taxon>Saprospiria</taxon>
        <taxon>Saprospirales</taxon>
        <taxon>Lewinellaceae</taxon>
        <taxon>Neolewinella</taxon>
    </lineage>
</organism>
<evidence type="ECO:0000313" key="2">
    <source>
        <dbReference type="Proteomes" id="UP000576209"/>
    </source>
</evidence>